<dbReference type="Proteomes" id="UP000887581">
    <property type="component" value="Unplaced"/>
</dbReference>
<reference evidence="4" key="1">
    <citation type="submission" date="2022-11" db="UniProtKB">
        <authorList>
            <consortium name="WormBaseParasite"/>
        </authorList>
    </citation>
    <scope>IDENTIFICATION</scope>
</reference>
<dbReference type="PANTHER" id="PTHR46705">
    <property type="entry name" value="PROTEIN CBG09805"/>
    <property type="match status" value="1"/>
</dbReference>
<keyword evidence="1" id="KW-0175">Coiled coil</keyword>
<name>A0A915PII8_9BILA</name>
<evidence type="ECO:0000259" key="2">
    <source>
        <dbReference type="Pfam" id="PF01682"/>
    </source>
</evidence>
<proteinExistence type="predicted"/>
<dbReference type="AlphaFoldDB" id="A0A915PII8"/>
<sequence>MTPLLIVMACTYYCHITARQQNVKNFLDHNASSVGQEQVKDAFYNNTSFAQTLPKQRSYKIYNITDRIDFYPARHSMMSRQQIMKLIVPRMRNSSLYYHHHYHQRQQQQQQEQQQQQQQQEQQQQQQQQQEQQQQQQQQQEQQQQQQQQEQQQQQQQQQEQQQQQLRKALSNTYQYPIFSQSNSVANQNTVFFSNKEQIPRGQYFHFLHKFSSPEQSISQQIKPLMLQQDEQFFPYINATVQDFSTKIQPVNVEKQPSANLPVLSSRSTANQQIYQQQHLLPYMISNTDSEQLFPLWDSYQSISSHPISNAERRLKKCCSRLNEADSECKKRFCGFDALESQTVLYYLSVCQPRGPTVDQMWNCASSRQNHTDCCIRKGVLTGCQIYCEATNGVPADYSKYFFCLNNFSQIRDCFREHLETHHNLYGDW</sequence>
<dbReference type="Pfam" id="PF01682">
    <property type="entry name" value="DB"/>
    <property type="match status" value="1"/>
</dbReference>
<evidence type="ECO:0000256" key="1">
    <source>
        <dbReference type="SAM" id="Coils"/>
    </source>
</evidence>
<keyword evidence="3" id="KW-1185">Reference proteome</keyword>
<evidence type="ECO:0000313" key="4">
    <source>
        <dbReference type="WBParaSite" id="sdigi.contig192.g5913.t1"/>
    </source>
</evidence>
<dbReference type="InterPro" id="IPR002602">
    <property type="entry name" value="DB"/>
</dbReference>
<dbReference type="PANTHER" id="PTHR46705:SF2">
    <property type="entry name" value="DOMAIN OF UNKNOWN FUNCTION DB DOMAIN-CONTAINING PROTEIN"/>
    <property type="match status" value="1"/>
</dbReference>
<feature type="domain" description="Domain of unknown function DB" evidence="2">
    <location>
        <begin position="318"/>
        <end position="415"/>
    </location>
</feature>
<evidence type="ECO:0000313" key="3">
    <source>
        <dbReference type="Proteomes" id="UP000887581"/>
    </source>
</evidence>
<accession>A0A915PII8</accession>
<protein>
    <recommendedName>
        <fullName evidence="2">Domain of unknown function DB domain-containing protein</fullName>
    </recommendedName>
</protein>
<dbReference type="WBParaSite" id="sdigi.contig192.g5913.t1">
    <property type="protein sequence ID" value="sdigi.contig192.g5913.t1"/>
    <property type="gene ID" value="sdigi.contig192.g5913"/>
</dbReference>
<organism evidence="3 4">
    <name type="scientific">Setaria digitata</name>
    <dbReference type="NCBI Taxonomy" id="48799"/>
    <lineage>
        <taxon>Eukaryota</taxon>
        <taxon>Metazoa</taxon>
        <taxon>Ecdysozoa</taxon>
        <taxon>Nematoda</taxon>
        <taxon>Chromadorea</taxon>
        <taxon>Rhabditida</taxon>
        <taxon>Spirurina</taxon>
        <taxon>Spiruromorpha</taxon>
        <taxon>Filarioidea</taxon>
        <taxon>Setariidae</taxon>
        <taxon>Setaria</taxon>
    </lineage>
</organism>
<feature type="coiled-coil region" evidence="1">
    <location>
        <begin position="103"/>
        <end position="172"/>
    </location>
</feature>